<sequence length="58" mass="6534">MASCPTGNGANCCQKCMRLCRWRRGNKRSSRASPRKGFLHTDPNKCLLYGNRLRFSGA</sequence>
<dbReference type="AlphaFoldDB" id="A0A3P8MLL9"/>
<dbReference type="EMBL" id="MF344567">
    <property type="protein sequence ID" value="AVE20205.1"/>
    <property type="molecule type" value="Genomic_DNA"/>
</dbReference>
<protein>
    <submittedName>
        <fullName evidence="1">IS91 family-like transposase</fullName>
    </submittedName>
</protein>
<evidence type="ECO:0000313" key="1">
    <source>
        <dbReference type="EMBL" id="AVE20205.1"/>
    </source>
</evidence>
<reference evidence="1" key="1">
    <citation type="submission" date="2017-06" db="EMBL/GenBank/DDBJ databases">
        <title>Complete sequence of pA708-IMP.</title>
        <authorList>
            <person name="Liang Q."/>
            <person name="Yin Z."/>
            <person name="Feng J."/>
            <person name="Zhan Z."/>
            <person name="Song Y."/>
            <person name="Tong Y."/>
            <person name="Wu W."/>
            <person name="Chen W."/>
            <person name="Jiang L."/>
            <person name="Zhou D."/>
        </authorList>
    </citation>
    <scope>NUCLEOTIDE SEQUENCE</scope>
    <source>
        <strain evidence="1">A708</strain>
        <plasmid evidence="1">pA708-IMP</plasmid>
    </source>
</reference>
<keyword evidence="1" id="KW-0614">Plasmid</keyword>
<geneLocation type="plasmid" evidence="1">
    <name>pA708-IMP</name>
</geneLocation>
<proteinExistence type="predicted"/>
<organism evidence="1">
    <name type="scientific">Klebsiella pneumoniae</name>
    <dbReference type="NCBI Taxonomy" id="573"/>
    <lineage>
        <taxon>Bacteria</taxon>
        <taxon>Pseudomonadati</taxon>
        <taxon>Pseudomonadota</taxon>
        <taxon>Gammaproteobacteria</taxon>
        <taxon>Enterobacterales</taxon>
        <taxon>Enterobacteriaceae</taxon>
        <taxon>Klebsiella/Raoultella group</taxon>
        <taxon>Klebsiella</taxon>
        <taxon>Klebsiella pneumoniae complex</taxon>
    </lineage>
</organism>
<name>A0A3P8MLL9_KLEPN</name>
<accession>A0A3P8MLL9</accession>